<evidence type="ECO:0000256" key="1">
    <source>
        <dbReference type="SAM" id="MobiDB-lite"/>
    </source>
</evidence>
<keyword evidence="2" id="KW-1133">Transmembrane helix</keyword>
<feature type="domain" description="Amine oxidase" evidence="3">
    <location>
        <begin position="10"/>
        <end position="397"/>
    </location>
</feature>
<dbReference type="Proteomes" id="UP000245783">
    <property type="component" value="Unassembled WGS sequence"/>
</dbReference>
<dbReference type="PANTHER" id="PTHR42923:SF17">
    <property type="entry name" value="AMINE OXIDASE DOMAIN-CONTAINING PROTEIN"/>
    <property type="match status" value="1"/>
</dbReference>
<keyword evidence="2" id="KW-0472">Membrane</keyword>
<dbReference type="Pfam" id="PF01593">
    <property type="entry name" value="Amino_oxidase"/>
    <property type="match status" value="1"/>
</dbReference>
<dbReference type="InterPro" id="IPR002937">
    <property type="entry name" value="Amino_oxidase"/>
</dbReference>
<keyword evidence="5" id="KW-1185">Reference proteome</keyword>
<evidence type="ECO:0000259" key="3">
    <source>
        <dbReference type="Pfam" id="PF01593"/>
    </source>
</evidence>
<accession>A0A316VT18</accession>
<dbReference type="InterPro" id="IPR036188">
    <property type="entry name" value="FAD/NAD-bd_sf"/>
</dbReference>
<evidence type="ECO:0000313" key="5">
    <source>
        <dbReference type="Proteomes" id="UP000245783"/>
    </source>
</evidence>
<dbReference type="SUPFAM" id="SSF51905">
    <property type="entry name" value="FAD/NAD(P)-binding domain"/>
    <property type="match status" value="1"/>
</dbReference>
<dbReference type="EMBL" id="KZ819459">
    <property type="protein sequence ID" value="PWN39553.1"/>
    <property type="molecule type" value="Genomic_DNA"/>
</dbReference>
<gene>
    <name evidence="4" type="ORF">IE81DRAFT_368994</name>
</gene>
<evidence type="ECO:0000313" key="4">
    <source>
        <dbReference type="EMBL" id="PWN39553.1"/>
    </source>
</evidence>
<dbReference type="AlphaFoldDB" id="A0A316VT18"/>
<feature type="transmembrane region" description="Helical" evidence="2">
    <location>
        <begin position="506"/>
        <end position="528"/>
    </location>
</feature>
<feature type="compositionally biased region" description="Low complexity" evidence="1">
    <location>
        <begin position="118"/>
        <end position="127"/>
    </location>
</feature>
<proteinExistence type="predicted"/>
<dbReference type="STRING" id="1522189.A0A316VT18"/>
<dbReference type="GeneID" id="37039068"/>
<organism evidence="4 5">
    <name type="scientific">Ceraceosorus guamensis</name>
    <dbReference type="NCBI Taxonomy" id="1522189"/>
    <lineage>
        <taxon>Eukaryota</taxon>
        <taxon>Fungi</taxon>
        <taxon>Dikarya</taxon>
        <taxon>Basidiomycota</taxon>
        <taxon>Ustilaginomycotina</taxon>
        <taxon>Exobasidiomycetes</taxon>
        <taxon>Ceraceosorales</taxon>
        <taxon>Ceraceosoraceae</taxon>
        <taxon>Ceraceosorus</taxon>
    </lineage>
</organism>
<dbReference type="InterPro" id="IPR050464">
    <property type="entry name" value="Zeta_carotene_desat/Oxidored"/>
</dbReference>
<dbReference type="InParanoid" id="A0A316VT18"/>
<dbReference type="RefSeq" id="XP_025366713.1">
    <property type="nucleotide sequence ID" value="XM_025517198.1"/>
</dbReference>
<dbReference type="GO" id="GO:0016491">
    <property type="term" value="F:oxidoreductase activity"/>
    <property type="evidence" value="ECO:0007669"/>
    <property type="project" value="InterPro"/>
</dbReference>
<dbReference type="OrthoDB" id="5977668at2759"/>
<dbReference type="PANTHER" id="PTHR42923">
    <property type="entry name" value="PROTOPORPHYRINOGEN OXIDASE"/>
    <property type="match status" value="1"/>
</dbReference>
<name>A0A316VT18_9BASI</name>
<keyword evidence="2" id="KW-0812">Transmembrane</keyword>
<reference evidence="4 5" key="1">
    <citation type="journal article" date="2018" name="Mol. Biol. Evol.">
        <title>Broad Genomic Sampling Reveals a Smut Pathogenic Ancestry of the Fungal Clade Ustilaginomycotina.</title>
        <authorList>
            <person name="Kijpornyongpan T."/>
            <person name="Mondo S.J."/>
            <person name="Barry K."/>
            <person name="Sandor L."/>
            <person name="Lee J."/>
            <person name="Lipzen A."/>
            <person name="Pangilinan J."/>
            <person name="LaButti K."/>
            <person name="Hainaut M."/>
            <person name="Henrissat B."/>
            <person name="Grigoriev I.V."/>
            <person name="Spatafora J.W."/>
            <person name="Aime M.C."/>
        </authorList>
    </citation>
    <scope>NUCLEOTIDE SEQUENCE [LARGE SCALE GENOMIC DNA]</scope>
    <source>
        <strain evidence="4 5">MCA 4658</strain>
    </source>
</reference>
<feature type="region of interest" description="Disordered" evidence="1">
    <location>
        <begin position="111"/>
        <end position="133"/>
    </location>
</feature>
<protein>
    <submittedName>
        <fullName evidence="4">FAD/NAD(P)-binding domain-containing protein</fullName>
    </submittedName>
</protein>
<dbReference type="Gene3D" id="3.50.50.60">
    <property type="entry name" value="FAD/NAD(P)-binding domain"/>
    <property type="match status" value="1"/>
</dbReference>
<sequence>MRVGIVGSGVSGLSAAWALNEHSQHQVTLFEAGEKVGGHTNTVWFEPPVGQAGDKQQGCWVDTGFIVFNEVTYPNFLRFLKHLDIAILQSDMSFSVSRSFAPSLPFFRTNKSDEPSKSQQQQQQQSQRGAFEWSGSGPAALFCQLENLLDPSHWRMVWDIIRFNHQSLDSLRDARNGKAVNGNIGSWLDQRGYGDAFRNNYLIPMTACIWSTPPGLAFSAFPALTLLRFMHNHHLLQILDRPVWLTIKGGSKNYVDRILAKLPDAALKVGEEGTVVSAKRDEGTGEWVIKTRSGGEHVFDRVVFACHADQARAILQGTTSKALESTLARFHFNKNVAVLHSDEKLMPVRKSAWSAWNFLAVSKDKKSLDEDRVTLTYWMNLLQSLPEEKHGHVLVTLNPSPDSQPAPQKIKGSYSYEHPLYTEQSVAAQAQLREMQGVGGAYFAGAWTNYGFHEDGFSSGLRAAIALGAKTPFEASPAEREIPPFNLLIYTLLNLIEKSRAISAPLFALLLAPAIIMLTLAIEHLVGLTKVNEERVKRFANVNRNVRMFWEGELQSKWGFLRGANERKKAR</sequence>
<evidence type="ECO:0000256" key="2">
    <source>
        <dbReference type="SAM" id="Phobius"/>
    </source>
</evidence>